<accession>A0A0R3W0R1</accession>
<dbReference type="AlphaFoldDB" id="A0A0R3W0R1"/>
<dbReference type="OrthoDB" id="6263689at2759"/>
<sequence>MALGRLCVFKTSPLSTHRLRAIVRFTLYRAAIAANFIYQTINILYENRSAPDSFAGDFESPVDLDWDHEPGAFTTPQRQSFRGRGAGVVKSWYTSPFESSFEMATAAGASSRCRNCRTLPPSATATMKDAAPMMTQSACFSSQMVDSGFADP</sequence>
<proteinExistence type="predicted"/>
<reference evidence="1 2" key="2">
    <citation type="submission" date="2018-11" db="EMBL/GenBank/DDBJ databases">
        <authorList>
            <consortium name="Pathogen Informatics"/>
        </authorList>
    </citation>
    <scope>NUCLEOTIDE SEQUENCE [LARGE SCALE GENOMIC DNA]</scope>
</reference>
<name>A0A0R3W0R1_TAEAS</name>
<keyword evidence="2" id="KW-1185">Reference proteome</keyword>
<dbReference type="EMBL" id="UYRS01018293">
    <property type="protein sequence ID" value="VDK31560.1"/>
    <property type="molecule type" value="Genomic_DNA"/>
</dbReference>
<dbReference type="Proteomes" id="UP000282613">
    <property type="component" value="Unassembled WGS sequence"/>
</dbReference>
<organism evidence="3">
    <name type="scientific">Taenia asiatica</name>
    <name type="common">Asian tapeworm</name>
    <dbReference type="NCBI Taxonomy" id="60517"/>
    <lineage>
        <taxon>Eukaryota</taxon>
        <taxon>Metazoa</taxon>
        <taxon>Spiralia</taxon>
        <taxon>Lophotrochozoa</taxon>
        <taxon>Platyhelminthes</taxon>
        <taxon>Cestoda</taxon>
        <taxon>Eucestoda</taxon>
        <taxon>Cyclophyllidea</taxon>
        <taxon>Taeniidae</taxon>
        <taxon>Taenia</taxon>
    </lineage>
</organism>
<gene>
    <name evidence="1" type="ORF">TASK_LOCUS3266</name>
</gene>
<evidence type="ECO:0000313" key="2">
    <source>
        <dbReference type="Proteomes" id="UP000282613"/>
    </source>
</evidence>
<dbReference type="WBParaSite" id="TASK_0000326501-mRNA-1">
    <property type="protein sequence ID" value="TASK_0000326501-mRNA-1"/>
    <property type="gene ID" value="TASK_0000326501"/>
</dbReference>
<evidence type="ECO:0000313" key="1">
    <source>
        <dbReference type="EMBL" id="VDK31560.1"/>
    </source>
</evidence>
<reference evidence="3" key="1">
    <citation type="submission" date="2017-02" db="UniProtKB">
        <authorList>
            <consortium name="WormBaseParasite"/>
        </authorList>
    </citation>
    <scope>IDENTIFICATION</scope>
</reference>
<evidence type="ECO:0000313" key="3">
    <source>
        <dbReference type="WBParaSite" id="TASK_0000326501-mRNA-1"/>
    </source>
</evidence>
<protein>
    <submittedName>
        <fullName evidence="3">Bestrophin homolog</fullName>
    </submittedName>
</protein>